<feature type="compositionally biased region" description="Pro residues" evidence="2">
    <location>
        <begin position="114"/>
        <end position="123"/>
    </location>
</feature>
<dbReference type="Proteomes" id="UP000521872">
    <property type="component" value="Unassembled WGS sequence"/>
</dbReference>
<gene>
    <name evidence="3" type="ORF">D9613_007560</name>
</gene>
<feature type="compositionally biased region" description="Polar residues" evidence="2">
    <location>
        <begin position="474"/>
        <end position="483"/>
    </location>
</feature>
<feature type="coiled-coil region" evidence="1">
    <location>
        <begin position="784"/>
        <end position="811"/>
    </location>
</feature>
<feature type="compositionally biased region" description="Polar residues" evidence="2">
    <location>
        <begin position="427"/>
        <end position="442"/>
    </location>
</feature>
<accession>A0A8H4QLT0</accession>
<evidence type="ECO:0000313" key="4">
    <source>
        <dbReference type="Proteomes" id="UP000521872"/>
    </source>
</evidence>
<protein>
    <submittedName>
        <fullName evidence="3">Uncharacterized protein</fullName>
    </submittedName>
</protein>
<feature type="region of interest" description="Disordered" evidence="2">
    <location>
        <begin position="1"/>
        <end position="66"/>
    </location>
</feature>
<feature type="region of interest" description="Disordered" evidence="2">
    <location>
        <begin position="195"/>
        <end position="218"/>
    </location>
</feature>
<feature type="compositionally biased region" description="Gly residues" evidence="2">
    <location>
        <begin position="651"/>
        <end position="669"/>
    </location>
</feature>
<feature type="compositionally biased region" description="Low complexity" evidence="2">
    <location>
        <begin position="451"/>
        <end position="473"/>
    </location>
</feature>
<sequence>MFSDNEDQDSLFGSPPPSPRRPASPSLALPSAGLNGGRSSTSTAPSQNVGTIALPGSQPNSELPINPLALSLNHGIVQRPPAASNAFASTSSATWHLHVPRSAASITAEGPITSRPPVPPVTQPAPTTTTTPAVKKPKKKKKKTSPAEPAQERVGPEFELPDPSGPPPSHWLRNQQNLLGKAGVVARVKPSTLVHRPGATQANPILIDDEDDSPPLSRQQTPFQDIVQPLIDPSLLAKPSIQEIVAVLINQKDIFPVLEGVLKLVLRIASKGPQLPPPTGFERRPPGSAPPKPAPPPSKKRKLDRVPAGAADWDVPYPFPQGEGPDAYQQNWDRERGKQLIAQLIKLIKIAARKAATKKYLQQQKEKQLEEEERERTTEYYQRALARAQAQIAAASSNQVLQDSSNSIHTPIPNNIPDSSSSSVSSKCENTFPASTSTQAQLINPFPHPQPSQTTPSSNAESSFSPPDVSSQSNTAPSTRNGDSATLDSWMNFLVNNFPTAFDGSSDQSFNLYGTPTEPRSQGSTPGPDDLAYANIFGTNAGDGNTASNQADLAAMLSMFSQPQPLPGMDMNDAGTSSSSTDNSMMDPNLWMFNYDAADVANWGNMNVNVNADAPSARQASPMASSSSTVSGNGPETPVSAEWEMSAPEVFGGGGGGGNDGRTGQGWEGENGMDTDPQDFGPLPEALVQEDAPILDKGKGKAVDSVEPSTTPIPTHTTTTTVLTMTTTNIPKTPLFPPLFTAPSTQPEPTEPCASSRDILQRVAGTSVERGTPVPVVAAGVERKARKVAVLKRAREKRDRLQSELNDVKMKLWESTIEQAGLLQLLKQVEVASVTSASSTISE</sequence>
<evidence type="ECO:0000256" key="2">
    <source>
        <dbReference type="SAM" id="MobiDB-lite"/>
    </source>
</evidence>
<feature type="region of interest" description="Disordered" evidence="2">
    <location>
        <begin position="273"/>
        <end position="307"/>
    </location>
</feature>
<feature type="compositionally biased region" description="Polar residues" evidence="2">
    <location>
        <begin position="509"/>
        <end position="525"/>
    </location>
</feature>
<feature type="compositionally biased region" description="Low complexity" evidence="2">
    <location>
        <begin position="617"/>
        <end position="631"/>
    </location>
</feature>
<evidence type="ECO:0000256" key="1">
    <source>
        <dbReference type="SAM" id="Coils"/>
    </source>
</evidence>
<keyword evidence="1" id="KW-0175">Coiled coil</keyword>
<feature type="compositionally biased region" description="Pro residues" evidence="2">
    <location>
        <begin position="287"/>
        <end position="297"/>
    </location>
</feature>
<feature type="compositionally biased region" description="Basic residues" evidence="2">
    <location>
        <begin position="135"/>
        <end position="144"/>
    </location>
</feature>
<dbReference type="EMBL" id="JAACJL010000045">
    <property type="protein sequence ID" value="KAF4613505.1"/>
    <property type="molecule type" value="Genomic_DNA"/>
</dbReference>
<reference evidence="3 4" key="1">
    <citation type="submission" date="2019-12" db="EMBL/GenBank/DDBJ databases">
        <authorList>
            <person name="Floudas D."/>
            <person name="Bentzer J."/>
            <person name="Ahren D."/>
            <person name="Johansson T."/>
            <person name="Persson P."/>
            <person name="Tunlid A."/>
        </authorList>
    </citation>
    <scope>NUCLEOTIDE SEQUENCE [LARGE SCALE GENOMIC DNA]</scope>
    <source>
        <strain evidence="3 4">CBS 102.39</strain>
    </source>
</reference>
<feature type="region of interest" description="Disordered" evidence="2">
    <location>
        <begin position="509"/>
        <end position="530"/>
    </location>
</feature>
<feature type="compositionally biased region" description="Low complexity" evidence="2">
    <location>
        <begin position="124"/>
        <end position="134"/>
    </location>
</feature>
<organism evidence="3 4">
    <name type="scientific">Agrocybe pediades</name>
    <dbReference type="NCBI Taxonomy" id="84607"/>
    <lineage>
        <taxon>Eukaryota</taxon>
        <taxon>Fungi</taxon>
        <taxon>Dikarya</taxon>
        <taxon>Basidiomycota</taxon>
        <taxon>Agaricomycotina</taxon>
        <taxon>Agaricomycetes</taxon>
        <taxon>Agaricomycetidae</taxon>
        <taxon>Agaricales</taxon>
        <taxon>Agaricineae</taxon>
        <taxon>Strophariaceae</taxon>
        <taxon>Agrocybe</taxon>
    </lineage>
</organism>
<feature type="region of interest" description="Disordered" evidence="2">
    <location>
        <begin position="106"/>
        <end position="173"/>
    </location>
</feature>
<name>A0A8H4QLT0_9AGAR</name>
<keyword evidence="4" id="KW-1185">Reference proteome</keyword>
<feature type="compositionally biased region" description="Polar residues" evidence="2">
    <location>
        <begin position="402"/>
        <end position="418"/>
    </location>
</feature>
<feature type="region of interest" description="Disordered" evidence="2">
    <location>
        <begin position="617"/>
        <end position="684"/>
    </location>
</feature>
<dbReference type="AlphaFoldDB" id="A0A8H4QLT0"/>
<feature type="region of interest" description="Disordered" evidence="2">
    <location>
        <begin position="402"/>
        <end position="483"/>
    </location>
</feature>
<feature type="compositionally biased region" description="Polar residues" evidence="2">
    <location>
        <begin position="37"/>
        <end position="50"/>
    </location>
</feature>
<proteinExistence type="predicted"/>
<feature type="compositionally biased region" description="Low complexity" evidence="2">
    <location>
        <begin position="23"/>
        <end position="32"/>
    </location>
</feature>
<comment type="caution">
    <text evidence="3">The sequence shown here is derived from an EMBL/GenBank/DDBJ whole genome shotgun (WGS) entry which is preliminary data.</text>
</comment>
<evidence type="ECO:0000313" key="3">
    <source>
        <dbReference type="EMBL" id="KAF4613505.1"/>
    </source>
</evidence>